<proteinExistence type="inferred from homology"/>
<feature type="transmembrane region" description="Helical" evidence="10">
    <location>
        <begin position="353"/>
        <end position="371"/>
    </location>
</feature>
<evidence type="ECO:0000259" key="11">
    <source>
        <dbReference type="Pfam" id="PF00535"/>
    </source>
</evidence>
<evidence type="ECO:0000256" key="9">
    <source>
        <dbReference type="ARBA" id="ARBA00040345"/>
    </source>
</evidence>
<dbReference type="CDD" id="cd00761">
    <property type="entry name" value="Glyco_tranf_GTA_type"/>
    <property type="match status" value="1"/>
</dbReference>
<dbReference type="InterPro" id="IPR001173">
    <property type="entry name" value="Glyco_trans_2-like"/>
</dbReference>
<organism evidence="12 13">
    <name type="scientific">Naasia lichenicola</name>
    <dbReference type="NCBI Taxonomy" id="2565933"/>
    <lineage>
        <taxon>Bacteria</taxon>
        <taxon>Bacillati</taxon>
        <taxon>Actinomycetota</taxon>
        <taxon>Actinomycetes</taxon>
        <taxon>Micrococcales</taxon>
        <taxon>Microbacteriaceae</taxon>
        <taxon>Naasia</taxon>
    </lineage>
</organism>
<comment type="subcellular location">
    <subcellularLocation>
        <location evidence="1">Cell membrane</location>
    </subcellularLocation>
</comment>
<evidence type="ECO:0000256" key="1">
    <source>
        <dbReference type="ARBA" id="ARBA00004236"/>
    </source>
</evidence>
<keyword evidence="5 10" id="KW-0472">Membrane</keyword>
<evidence type="ECO:0000256" key="3">
    <source>
        <dbReference type="ARBA" id="ARBA00022676"/>
    </source>
</evidence>
<dbReference type="Proteomes" id="UP000309133">
    <property type="component" value="Unassembled WGS sequence"/>
</dbReference>
<keyword evidence="10" id="KW-0812">Transmembrane</keyword>
<name>A0A4S4FJA0_9MICO</name>
<reference evidence="12 13" key="1">
    <citation type="submission" date="2019-04" db="EMBL/GenBank/DDBJ databases">
        <authorList>
            <person name="Jiang L."/>
        </authorList>
    </citation>
    <scope>NUCLEOTIDE SEQUENCE [LARGE SCALE GENOMIC DNA]</scope>
    <source>
        <strain evidence="12 13">YIM 131853</strain>
    </source>
</reference>
<evidence type="ECO:0000313" key="12">
    <source>
        <dbReference type="EMBL" id="THG29984.1"/>
    </source>
</evidence>
<keyword evidence="2" id="KW-1003">Cell membrane</keyword>
<keyword evidence="13" id="KW-1185">Reference proteome</keyword>
<accession>A0A4S4FJA0</accession>
<comment type="similarity">
    <text evidence="8">Belongs to the glycosyltransferase 2 family. CrtQ subfamily.</text>
</comment>
<evidence type="ECO:0000256" key="4">
    <source>
        <dbReference type="ARBA" id="ARBA00022679"/>
    </source>
</evidence>
<evidence type="ECO:0000256" key="2">
    <source>
        <dbReference type="ARBA" id="ARBA00022475"/>
    </source>
</evidence>
<feature type="domain" description="Glycosyltransferase 2-like" evidence="11">
    <location>
        <begin position="20"/>
        <end position="122"/>
    </location>
</feature>
<keyword evidence="10" id="KW-1133">Transmembrane helix</keyword>
<comment type="pathway">
    <text evidence="7">Carotenoid biosynthesis; staphyloxanthin biosynthesis; staphyloxanthin from farnesyl diphosphate: step 4/5.</text>
</comment>
<gene>
    <name evidence="12" type="ORF">E6C64_15185</name>
</gene>
<keyword evidence="3" id="KW-0328">Glycosyltransferase</keyword>
<evidence type="ECO:0000256" key="5">
    <source>
        <dbReference type="ARBA" id="ARBA00023136"/>
    </source>
</evidence>
<feature type="transmembrane region" description="Helical" evidence="10">
    <location>
        <begin position="383"/>
        <end position="402"/>
    </location>
</feature>
<dbReference type="PANTHER" id="PTHR43646">
    <property type="entry name" value="GLYCOSYLTRANSFERASE"/>
    <property type="match status" value="1"/>
</dbReference>
<dbReference type="EMBL" id="SSSM01000005">
    <property type="protein sequence ID" value="THG29984.1"/>
    <property type="molecule type" value="Genomic_DNA"/>
</dbReference>
<comment type="function">
    <text evidence="6">Catalyzes the glycosylation of 4,4'-diaponeurosporenoate, i.e. the esterification of glucose at the C1'' position with the carboxyl group of 4,4'-diaponeurosporenic acid, to form glycosyl-4,4'-diaponeurosporenoate. This is a step in the biosynthesis of staphyloxanthin, an orange pigment present in most staphylococci strains.</text>
</comment>
<dbReference type="GO" id="GO:0016757">
    <property type="term" value="F:glycosyltransferase activity"/>
    <property type="evidence" value="ECO:0007669"/>
    <property type="project" value="UniProtKB-KW"/>
</dbReference>
<evidence type="ECO:0000313" key="13">
    <source>
        <dbReference type="Proteomes" id="UP000309133"/>
    </source>
</evidence>
<keyword evidence="4 12" id="KW-0808">Transferase</keyword>
<evidence type="ECO:0000256" key="8">
    <source>
        <dbReference type="ARBA" id="ARBA00038120"/>
    </source>
</evidence>
<dbReference type="AlphaFoldDB" id="A0A4S4FJA0"/>
<dbReference type="PANTHER" id="PTHR43646:SF2">
    <property type="entry name" value="GLYCOSYLTRANSFERASE 2-LIKE DOMAIN-CONTAINING PROTEIN"/>
    <property type="match status" value="1"/>
</dbReference>
<evidence type="ECO:0000256" key="6">
    <source>
        <dbReference type="ARBA" id="ARBA00037281"/>
    </source>
</evidence>
<evidence type="ECO:0000256" key="7">
    <source>
        <dbReference type="ARBA" id="ARBA00037904"/>
    </source>
</evidence>
<dbReference type="GO" id="GO:0005886">
    <property type="term" value="C:plasma membrane"/>
    <property type="evidence" value="ECO:0007669"/>
    <property type="project" value="UniProtKB-SubCell"/>
</dbReference>
<comment type="caution">
    <text evidence="12">The sequence shown here is derived from an EMBL/GenBank/DDBJ whole genome shotgun (WGS) entry which is preliminary data.</text>
</comment>
<protein>
    <recommendedName>
        <fullName evidence="9">4,4'-diaponeurosporenoate glycosyltransferase</fullName>
    </recommendedName>
</protein>
<sequence length="414" mass="44041">MRGRRLPPSASPPSESLTVSVVIPVKDDAEVLRCCLAALGRQTRSPHEIIVVDNGSSDDVGEVADAYGATLIHEARPGIGAAAGAGYDCAQGGIIARLDADSVPADDWVHTIATAFANRPDVDAFTGSSTFTDGPAPLRRIGAGLYLGAYHVAAGAALSHRPLFGSNLAMRASAWQVVQSDVHRGDELIHDDFDLSFHLGPRHRIRYLPPMRVGISSRPFSDAKGLLRIRRGFRSVWIHWPHSLPHQRLGRRIGFALREVRSDLAARGDGDRLGRTLLRSTFAVDAGNVLILASAALAASRNAREWSESTVTTRWVDAAIGLIGLLAAARAVRIADDAGRATDRARLTSALRIVRAGGVFNLVASAAHLVLLRRGRGADRLGLHAGALHLLLGGSAVSAAYVRILTTWRNGVGS</sequence>
<dbReference type="Pfam" id="PF00535">
    <property type="entry name" value="Glycos_transf_2"/>
    <property type="match status" value="1"/>
</dbReference>
<dbReference type="InterPro" id="IPR029044">
    <property type="entry name" value="Nucleotide-diphossugar_trans"/>
</dbReference>
<dbReference type="Gene3D" id="3.90.550.10">
    <property type="entry name" value="Spore Coat Polysaccharide Biosynthesis Protein SpsA, Chain A"/>
    <property type="match status" value="1"/>
</dbReference>
<evidence type="ECO:0000256" key="10">
    <source>
        <dbReference type="SAM" id="Phobius"/>
    </source>
</evidence>
<dbReference type="SUPFAM" id="SSF53448">
    <property type="entry name" value="Nucleotide-diphospho-sugar transferases"/>
    <property type="match status" value="1"/>
</dbReference>